<dbReference type="NCBIfam" id="TIGR00921">
    <property type="entry name" value="2A067"/>
    <property type="match status" value="1"/>
</dbReference>
<keyword evidence="9" id="KW-1185">Reference proteome</keyword>
<dbReference type="InterPro" id="IPR050545">
    <property type="entry name" value="Mycobact_MmpL"/>
</dbReference>
<feature type="transmembrane region" description="Helical" evidence="6">
    <location>
        <begin position="841"/>
        <end position="858"/>
    </location>
</feature>
<dbReference type="Pfam" id="PF03176">
    <property type="entry name" value="MMPL"/>
    <property type="match status" value="2"/>
</dbReference>
<dbReference type="Gene3D" id="1.20.1640.10">
    <property type="entry name" value="Multidrug efflux transporter AcrB transmembrane domain"/>
    <property type="match status" value="2"/>
</dbReference>
<keyword evidence="2" id="KW-1003">Cell membrane</keyword>
<dbReference type="EMBL" id="BORT01000033">
    <property type="protein sequence ID" value="GIO50473.1"/>
    <property type="molecule type" value="Genomic_DNA"/>
</dbReference>
<feature type="transmembrane region" description="Helical" evidence="6">
    <location>
        <begin position="708"/>
        <end position="725"/>
    </location>
</feature>
<feature type="transmembrane region" description="Helical" evidence="6">
    <location>
        <begin position="434"/>
        <end position="453"/>
    </location>
</feature>
<organism evidence="8 9">
    <name type="scientific">Paenibacillus azoreducens</name>
    <dbReference type="NCBI Taxonomy" id="116718"/>
    <lineage>
        <taxon>Bacteria</taxon>
        <taxon>Bacillati</taxon>
        <taxon>Bacillota</taxon>
        <taxon>Bacilli</taxon>
        <taxon>Bacillales</taxon>
        <taxon>Paenibacillaceae</taxon>
        <taxon>Paenibacillus</taxon>
    </lineage>
</organism>
<comment type="subcellular location">
    <subcellularLocation>
        <location evidence="1">Cell membrane</location>
        <topology evidence="1">Multi-pass membrane protein</topology>
    </subcellularLocation>
</comment>
<sequence length="866" mass="96232">MERLFTKFGDFIIRRSKLTIIVITILTVFCSLGLPKLEMQMGNNVFVNEASDVFKRTTTYQEQFGGESIFIMISGDPKVLISQRTSQEIVRFAQKAGQIEDITGSMHYISLMNEMLAMEHPSLPLGEDEASRSKLLNTIMAAISEQDQRSIQQSMMKNLTDQQRTDLQNYTLSQLTKNQQQQLAAKMANLGEKNTVGQQNAILNGLLTKQQNDAIAIYAQGLLTPQQQSAMASQVVQALPAVQDMDDNLLQQLVFSDKGKIPSQLMTMIPDNGKHILIVLNTSKNTDILTYSRINRELNQLIDSSNFESKITVKAGGMPVVLGEVKDEVISTMAIMLAIAVVLMIVVLFLVFPVRRRVLSLAFVLVGLIWTFGFMGWAGLPITVATMATLPIIIGLGTDFGVQFHNRYEEELKISNYNATAAVAKSIKHMGPSVGIAVFIMSLSFLTMLLSKAPMMQQFGLTLAIGVMFCYIIEICLLFSTFHLLDHKHTKPVKSVKDSTWLSRFLEKYTHWVGKMPVPIILVALILSVIGFSTESSIPTETNLMKMIPQDLKALKDTNSLQDVVGSTIYITYLVEAKDVTDPDTLNWMNRFENKVVTQYKDVEGVTSLPKLMLQMNGNRDLPNDQKEIANLIEQMPPTLLKSIVTTNKHYATIQFKINKDLASSEQLALMNTITQHIDASDGIKVSPVGTQVMMLHGIDNVSANHNLITITGLSIIFIGLLLVYRRLKYALYSLLPIVLVLGFSPGTLHVLDLSYNPLTIALSCLVLGIGTEFTILIMERYREEKSKGLSTKEAITVSLSKVGQAITVSGLTVMIGFSTLLFVSFPVLRSFGITTVIDTLYSLICAITILPAIIILFRKKKRSKR</sequence>
<feature type="domain" description="SSD" evidence="7">
    <location>
        <begin position="727"/>
        <end position="857"/>
    </location>
</feature>
<evidence type="ECO:0000256" key="6">
    <source>
        <dbReference type="SAM" id="Phobius"/>
    </source>
</evidence>
<dbReference type="GO" id="GO:0005886">
    <property type="term" value="C:plasma membrane"/>
    <property type="evidence" value="ECO:0007669"/>
    <property type="project" value="UniProtKB-SubCell"/>
</dbReference>
<dbReference type="PANTHER" id="PTHR33406:SF13">
    <property type="entry name" value="MEMBRANE PROTEIN YDFJ"/>
    <property type="match status" value="1"/>
</dbReference>
<evidence type="ECO:0000256" key="2">
    <source>
        <dbReference type="ARBA" id="ARBA00022475"/>
    </source>
</evidence>
<accession>A0A920CVJ3</accession>
<feature type="domain" description="SSD" evidence="7">
    <location>
        <begin position="358"/>
        <end position="484"/>
    </location>
</feature>
<dbReference type="InterPro" id="IPR004869">
    <property type="entry name" value="MMPL_dom"/>
</dbReference>
<protein>
    <recommendedName>
        <fullName evidence="7">SSD domain-containing protein</fullName>
    </recommendedName>
</protein>
<keyword evidence="5 6" id="KW-0472">Membrane</keyword>
<comment type="caution">
    <text evidence="8">The sequence shown here is derived from an EMBL/GenBank/DDBJ whole genome shotgun (WGS) entry which is preliminary data.</text>
</comment>
<feature type="transmembrane region" description="Helical" evidence="6">
    <location>
        <begin position="512"/>
        <end position="532"/>
    </location>
</feature>
<keyword evidence="3 6" id="KW-0812">Transmembrane</keyword>
<dbReference type="RefSeq" id="WP_237099942.1">
    <property type="nucleotide sequence ID" value="NZ_AP025343.1"/>
</dbReference>
<evidence type="ECO:0000256" key="1">
    <source>
        <dbReference type="ARBA" id="ARBA00004651"/>
    </source>
</evidence>
<gene>
    <name evidence="8" type="ORF">J34TS1_52380</name>
</gene>
<evidence type="ECO:0000313" key="8">
    <source>
        <dbReference type="EMBL" id="GIO50473.1"/>
    </source>
</evidence>
<dbReference type="SUPFAM" id="SSF82866">
    <property type="entry name" value="Multidrug efflux transporter AcrB transmembrane domain"/>
    <property type="match status" value="2"/>
</dbReference>
<dbReference type="Proteomes" id="UP000682811">
    <property type="component" value="Unassembled WGS sequence"/>
</dbReference>
<dbReference type="AlphaFoldDB" id="A0A920CVJ3"/>
<feature type="transmembrane region" description="Helical" evidence="6">
    <location>
        <begin position="732"/>
        <end position="752"/>
    </location>
</feature>
<feature type="transmembrane region" description="Helical" evidence="6">
    <location>
        <begin position="806"/>
        <end position="829"/>
    </location>
</feature>
<dbReference type="InterPro" id="IPR000731">
    <property type="entry name" value="SSD"/>
</dbReference>
<evidence type="ECO:0000313" key="9">
    <source>
        <dbReference type="Proteomes" id="UP000682811"/>
    </source>
</evidence>
<feature type="transmembrane region" description="Helical" evidence="6">
    <location>
        <begin position="358"/>
        <end position="378"/>
    </location>
</feature>
<reference evidence="8 9" key="1">
    <citation type="submission" date="2021-03" db="EMBL/GenBank/DDBJ databases">
        <title>Antimicrobial resistance genes in bacteria isolated from Japanese honey, and their potential for conferring macrolide and lincosamide resistance in the American foulbrood pathogen Paenibacillus larvae.</title>
        <authorList>
            <person name="Okamoto M."/>
            <person name="Kumagai M."/>
            <person name="Kanamori H."/>
            <person name="Takamatsu D."/>
        </authorList>
    </citation>
    <scope>NUCLEOTIDE SEQUENCE [LARGE SCALE GENOMIC DNA]</scope>
    <source>
        <strain evidence="8 9">J34TS1</strain>
    </source>
</reference>
<proteinExistence type="predicted"/>
<feature type="transmembrane region" description="Helical" evidence="6">
    <location>
        <begin position="758"/>
        <end position="779"/>
    </location>
</feature>
<dbReference type="PROSITE" id="PS50156">
    <property type="entry name" value="SSD"/>
    <property type="match status" value="2"/>
</dbReference>
<feature type="transmembrane region" description="Helical" evidence="6">
    <location>
        <begin position="329"/>
        <end position="351"/>
    </location>
</feature>
<evidence type="ECO:0000256" key="5">
    <source>
        <dbReference type="ARBA" id="ARBA00023136"/>
    </source>
</evidence>
<dbReference type="PANTHER" id="PTHR33406">
    <property type="entry name" value="MEMBRANE PROTEIN MJ1562-RELATED"/>
    <property type="match status" value="1"/>
</dbReference>
<evidence type="ECO:0000256" key="3">
    <source>
        <dbReference type="ARBA" id="ARBA00022692"/>
    </source>
</evidence>
<evidence type="ECO:0000259" key="7">
    <source>
        <dbReference type="PROSITE" id="PS50156"/>
    </source>
</evidence>
<evidence type="ECO:0000256" key="4">
    <source>
        <dbReference type="ARBA" id="ARBA00022989"/>
    </source>
</evidence>
<feature type="transmembrane region" description="Helical" evidence="6">
    <location>
        <begin position="384"/>
        <end position="402"/>
    </location>
</feature>
<keyword evidence="4 6" id="KW-1133">Transmembrane helix</keyword>
<name>A0A920CVJ3_9BACL</name>
<feature type="transmembrane region" description="Helical" evidence="6">
    <location>
        <begin position="459"/>
        <end position="485"/>
    </location>
</feature>